<dbReference type="InterPro" id="IPR012000">
    <property type="entry name" value="Thiamin_PyroP_enz_cen_dom"/>
</dbReference>
<feature type="domain" description="Thiamine pyrophosphate enzyme TPP-binding" evidence="6">
    <location>
        <begin position="404"/>
        <end position="538"/>
    </location>
</feature>
<dbReference type="InterPro" id="IPR029035">
    <property type="entry name" value="DHS-like_NAD/FAD-binding_dom"/>
</dbReference>
<sequence length="549" mass="57147">METETKRTTGWVMMEALRGYGIDVVFGIPGTHNLEFYRPLGSLGIRPVTTRHEQGAGYGADGWSLQTGLPGIVVTTSGPGLLNALSAAGTAYCESRPMLLLSPGPALGAEFADVGTLHETKDQLGAASAIVEWGRRVRSAEEAVAAIHDAFEMFATTRPRPVYIEVPLDVLEEVTDLPASATAPRRFAAPELPEAATIAEAAALLANAQRPAILAGGGSRGAAAELRVLAERLDAPVVTTLNAKGVLAELHPLAVGSALRLSAGRSVAQDADVLLIVGSKLGEAELWVPRLSATGTVIRVDLLDSQISKNLRVDLGLVGDAAAVLGALRDELSREAQDRSERDSVTEATAARVREIRAAVRAESLELSAVNTLLAETIASALPTDAIVATDSSQIAYWGLLNTLRVAEPNSTPYMATYATLGYGLPAALGSRIAAPNRPAFVVTGDGALMFSMNEFITVVEQREDVTVIVVDNGGYAEIKQNEIDAGIAPVGVDLVQPDWVAVAAGFGGTGQRVANAAELGAAVSAAVAAGGLQLIHIDQSTFVTAQET</sequence>
<feature type="domain" description="Thiamine pyrophosphate enzyme central" evidence="5">
    <location>
        <begin position="198"/>
        <end position="328"/>
    </location>
</feature>
<evidence type="ECO:0000313" key="9">
    <source>
        <dbReference type="Proteomes" id="UP000501387"/>
    </source>
</evidence>
<dbReference type="KEGG" id="lins:G7067_05435"/>
<protein>
    <submittedName>
        <fullName evidence="8">Thiamine pyrophosphate-binding protein</fullName>
    </submittedName>
</protein>
<dbReference type="EMBL" id="CP049934">
    <property type="protein sequence ID" value="QIM15991.1"/>
    <property type="molecule type" value="Genomic_DNA"/>
</dbReference>
<dbReference type="InterPro" id="IPR000399">
    <property type="entry name" value="TPP-bd_CS"/>
</dbReference>
<dbReference type="RefSeq" id="WP_166322570.1">
    <property type="nucleotide sequence ID" value="NZ_CP049934.1"/>
</dbReference>
<evidence type="ECO:0000256" key="4">
    <source>
        <dbReference type="RuleBase" id="RU362132"/>
    </source>
</evidence>
<dbReference type="PANTHER" id="PTHR18968:SF13">
    <property type="entry name" value="ACETOLACTATE SYNTHASE CATALYTIC SUBUNIT, MITOCHONDRIAL"/>
    <property type="match status" value="1"/>
</dbReference>
<accession>A0A6G8FI14</accession>
<evidence type="ECO:0000256" key="2">
    <source>
        <dbReference type="ARBA" id="ARBA00007812"/>
    </source>
</evidence>
<evidence type="ECO:0000313" key="8">
    <source>
        <dbReference type="EMBL" id="QIM15991.1"/>
    </source>
</evidence>
<dbReference type="Pfam" id="PF00205">
    <property type="entry name" value="TPP_enzyme_M"/>
    <property type="match status" value="1"/>
</dbReference>
<comment type="similarity">
    <text evidence="2 4">Belongs to the TPP enzyme family.</text>
</comment>
<dbReference type="Gene3D" id="3.40.50.970">
    <property type="match status" value="2"/>
</dbReference>
<dbReference type="SUPFAM" id="SSF52467">
    <property type="entry name" value="DHS-like NAD/FAD-binding domain"/>
    <property type="match status" value="1"/>
</dbReference>
<dbReference type="GO" id="GO:0009097">
    <property type="term" value="P:isoleucine biosynthetic process"/>
    <property type="evidence" value="ECO:0007669"/>
    <property type="project" value="TreeGrafter"/>
</dbReference>
<dbReference type="InterPro" id="IPR011766">
    <property type="entry name" value="TPP_enzyme_TPP-bd"/>
</dbReference>
<dbReference type="Pfam" id="PF02776">
    <property type="entry name" value="TPP_enzyme_N"/>
    <property type="match status" value="1"/>
</dbReference>
<feature type="domain" description="Thiamine pyrophosphate enzyme N-terminal TPP-binding" evidence="7">
    <location>
        <begin position="8"/>
        <end position="107"/>
    </location>
</feature>
<dbReference type="GO" id="GO:0003984">
    <property type="term" value="F:acetolactate synthase activity"/>
    <property type="evidence" value="ECO:0007669"/>
    <property type="project" value="TreeGrafter"/>
</dbReference>
<dbReference type="InterPro" id="IPR029061">
    <property type="entry name" value="THDP-binding"/>
</dbReference>
<dbReference type="GO" id="GO:0030976">
    <property type="term" value="F:thiamine pyrophosphate binding"/>
    <property type="evidence" value="ECO:0007669"/>
    <property type="project" value="InterPro"/>
</dbReference>
<dbReference type="CDD" id="cd00568">
    <property type="entry name" value="TPP_enzymes"/>
    <property type="match status" value="1"/>
</dbReference>
<dbReference type="InterPro" id="IPR045229">
    <property type="entry name" value="TPP_enz"/>
</dbReference>
<dbReference type="GO" id="GO:0005948">
    <property type="term" value="C:acetolactate synthase complex"/>
    <property type="evidence" value="ECO:0007669"/>
    <property type="project" value="TreeGrafter"/>
</dbReference>
<evidence type="ECO:0000259" key="6">
    <source>
        <dbReference type="Pfam" id="PF02775"/>
    </source>
</evidence>
<dbReference type="PANTHER" id="PTHR18968">
    <property type="entry name" value="THIAMINE PYROPHOSPHATE ENZYMES"/>
    <property type="match status" value="1"/>
</dbReference>
<proteinExistence type="inferred from homology"/>
<keyword evidence="3 4" id="KW-0786">Thiamine pyrophosphate</keyword>
<dbReference type="PROSITE" id="PS00187">
    <property type="entry name" value="TPP_ENZYMES"/>
    <property type="match status" value="1"/>
</dbReference>
<keyword evidence="9" id="KW-1185">Reference proteome</keyword>
<dbReference type="InterPro" id="IPR012001">
    <property type="entry name" value="Thiamin_PyroP_enz_TPP-bd_dom"/>
</dbReference>
<dbReference type="Proteomes" id="UP000501387">
    <property type="component" value="Chromosome"/>
</dbReference>
<name>A0A6G8FI14_9MICO</name>
<gene>
    <name evidence="8" type="ORF">G7067_05435</name>
</gene>
<dbReference type="GO" id="GO:0009099">
    <property type="term" value="P:L-valine biosynthetic process"/>
    <property type="evidence" value="ECO:0007669"/>
    <property type="project" value="TreeGrafter"/>
</dbReference>
<evidence type="ECO:0000259" key="7">
    <source>
        <dbReference type="Pfam" id="PF02776"/>
    </source>
</evidence>
<evidence type="ECO:0000256" key="3">
    <source>
        <dbReference type="ARBA" id="ARBA00023052"/>
    </source>
</evidence>
<evidence type="ECO:0000259" key="5">
    <source>
        <dbReference type="Pfam" id="PF00205"/>
    </source>
</evidence>
<reference evidence="8 9" key="1">
    <citation type="submission" date="2020-03" db="EMBL/GenBank/DDBJ databases">
        <title>Leucobacter sp. nov., isolated from beetles.</title>
        <authorList>
            <person name="Hyun D.-W."/>
            <person name="Bae J.-W."/>
        </authorList>
    </citation>
    <scope>NUCLEOTIDE SEQUENCE [LARGE SCALE GENOMIC DNA]</scope>
    <source>
        <strain evidence="8 9">HDW9B</strain>
    </source>
</reference>
<dbReference type="SUPFAM" id="SSF52518">
    <property type="entry name" value="Thiamin diphosphate-binding fold (THDP-binding)"/>
    <property type="match status" value="2"/>
</dbReference>
<dbReference type="Gene3D" id="3.40.50.1220">
    <property type="entry name" value="TPP-binding domain"/>
    <property type="match status" value="1"/>
</dbReference>
<organism evidence="8 9">
    <name type="scientific">Leucobacter insecticola</name>
    <dbReference type="NCBI Taxonomy" id="2714934"/>
    <lineage>
        <taxon>Bacteria</taxon>
        <taxon>Bacillati</taxon>
        <taxon>Actinomycetota</taxon>
        <taxon>Actinomycetes</taxon>
        <taxon>Micrococcales</taxon>
        <taxon>Microbacteriaceae</taxon>
        <taxon>Leucobacter</taxon>
    </lineage>
</organism>
<comment type="cofactor">
    <cofactor evidence="1">
        <name>thiamine diphosphate</name>
        <dbReference type="ChEBI" id="CHEBI:58937"/>
    </cofactor>
</comment>
<dbReference type="AlphaFoldDB" id="A0A6G8FI14"/>
<dbReference type="CDD" id="cd07035">
    <property type="entry name" value="TPP_PYR_POX_like"/>
    <property type="match status" value="1"/>
</dbReference>
<dbReference type="GO" id="GO:0050660">
    <property type="term" value="F:flavin adenine dinucleotide binding"/>
    <property type="evidence" value="ECO:0007669"/>
    <property type="project" value="TreeGrafter"/>
</dbReference>
<dbReference type="GO" id="GO:0000287">
    <property type="term" value="F:magnesium ion binding"/>
    <property type="evidence" value="ECO:0007669"/>
    <property type="project" value="InterPro"/>
</dbReference>
<evidence type="ECO:0000256" key="1">
    <source>
        <dbReference type="ARBA" id="ARBA00001964"/>
    </source>
</evidence>
<dbReference type="Pfam" id="PF02775">
    <property type="entry name" value="TPP_enzyme_C"/>
    <property type="match status" value="1"/>
</dbReference>